<evidence type="ECO:0000313" key="1">
    <source>
        <dbReference type="EMBL" id="SVA84337.1"/>
    </source>
</evidence>
<dbReference type="PANTHER" id="PTHR47197">
    <property type="entry name" value="PROTEIN NIRF"/>
    <property type="match status" value="1"/>
</dbReference>
<dbReference type="EMBL" id="UINC01019977">
    <property type="protein sequence ID" value="SVA84337.1"/>
    <property type="molecule type" value="Genomic_DNA"/>
</dbReference>
<evidence type="ECO:0008006" key="2">
    <source>
        <dbReference type="Google" id="ProtNLM"/>
    </source>
</evidence>
<dbReference type="AlphaFoldDB" id="A0A381Z6G7"/>
<reference evidence="1" key="1">
    <citation type="submission" date="2018-05" db="EMBL/GenBank/DDBJ databases">
        <authorList>
            <person name="Lanie J.A."/>
            <person name="Ng W.-L."/>
            <person name="Kazmierczak K.M."/>
            <person name="Andrzejewski T.M."/>
            <person name="Davidsen T.M."/>
            <person name="Wayne K.J."/>
            <person name="Tettelin H."/>
            <person name="Glass J.I."/>
            <person name="Rusch D."/>
            <person name="Podicherti R."/>
            <person name="Tsui H.-C.T."/>
            <person name="Winkler M.E."/>
        </authorList>
    </citation>
    <scope>NUCLEOTIDE SEQUENCE</scope>
</reference>
<accession>A0A381Z6G7</accession>
<dbReference type="InterPro" id="IPR015943">
    <property type="entry name" value="WD40/YVTN_repeat-like_dom_sf"/>
</dbReference>
<name>A0A381Z6G7_9ZZZZ</name>
<organism evidence="1">
    <name type="scientific">marine metagenome</name>
    <dbReference type="NCBI Taxonomy" id="408172"/>
    <lineage>
        <taxon>unclassified sequences</taxon>
        <taxon>metagenomes</taxon>
        <taxon>ecological metagenomes</taxon>
    </lineage>
</organism>
<gene>
    <name evidence="1" type="ORF">METZ01_LOCUS137191</name>
</gene>
<dbReference type="Gene3D" id="2.130.10.10">
    <property type="entry name" value="YVTN repeat-like/Quinoprotein amine dehydrogenase"/>
    <property type="match status" value="2"/>
</dbReference>
<feature type="non-terminal residue" evidence="1">
    <location>
        <position position="1"/>
    </location>
</feature>
<dbReference type="SUPFAM" id="SSF51004">
    <property type="entry name" value="C-terminal (heme d1) domain of cytochrome cd1-nitrite reductase"/>
    <property type="match status" value="1"/>
</dbReference>
<dbReference type="PANTHER" id="PTHR47197:SF3">
    <property type="entry name" value="DIHYDRO-HEME D1 DEHYDROGENASE"/>
    <property type="match status" value="1"/>
</dbReference>
<proteinExistence type="predicted"/>
<dbReference type="InterPro" id="IPR051200">
    <property type="entry name" value="Host-pathogen_enzymatic-act"/>
</dbReference>
<protein>
    <recommendedName>
        <fullName evidence="2">YncE family protein</fullName>
    </recommendedName>
</protein>
<dbReference type="InterPro" id="IPR011048">
    <property type="entry name" value="Haem_d1_sf"/>
</dbReference>
<sequence length="318" mass="35882">IKDIPVGVWPLEIEGPHGITVSPDGKYWYLSLAHGFPYGHVYKYETGTDKLIDRVELGLFPATMQISNATGLLYVVNFNLHGEHEPSTISIVDTEEMIEVNRIETGVMPHGSRITNDGLKQYSVAMMSGTLYELDVLKFEISRTLFTGINKHKNMNHSMRSMNHKNMKSHKMPKEKPTWVYPHPNDKYIYVVNNGTDYVVEIDLNKWAISRKFNTDKGPYNCEVSPNGKYLVITYKSAAKTGIWDLKSGIELARMKNTRRITHGVVISSDSRYAFVSVEGIRGEPGSVDIFDLENLVLVDHVEVGKQAGGIAFWKISD</sequence>